<accession>A0A8S9Q4Q7</accession>
<proteinExistence type="predicted"/>
<evidence type="ECO:0000313" key="2">
    <source>
        <dbReference type="EMBL" id="KAF3537629.1"/>
    </source>
</evidence>
<protein>
    <submittedName>
        <fullName evidence="2">Uncharacterized protein</fullName>
    </submittedName>
</protein>
<keyword evidence="1" id="KW-1133">Transmembrane helix</keyword>
<feature type="transmembrane region" description="Helical" evidence="1">
    <location>
        <begin position="107"/>
        <end position="130"/>
    </location>
</feature>
<reference evidence="2" key="1">
    <citation type="submission" date="2019-12" db="EMBL/GenBank/DDBJ databases">
        <title>Genome sequencing and annotation of Brassica cretica.</title>
        <authorList>
            <person name="Studholme D.J."/>
            <person name="Sarris P."/>
        </authorList>
    </citation>
    <scope>NUCLEOTIDE SEQUENCE</scope>
    <source>
        <strain evidence="2">PFS-109/04</strain>
        <tissue evidence="2">Leaf</tissue>
    </source>
</reference>
<evidence type="ECO:0000256" key="1">
    <source>
        <dbReference type="SAM" id="Phobius"/>
    </source>
</evidence>
<keyword evidence="1" id="KW-0472">Membrane</keyword>
<dbReference type="AlphaFoldDB" id="A0A8S9Q4Q7"/>
<keyword evidence="1" id="KW-0812">Transmembrane</keyword>
<dbReference type="EMBL" id="QGKX02001290">
    <property type="protein sequence ID" value="KAF3537629.1"/>
    <property type="molecule type" value="Genomic_DNA"/>
</dbReference>
<evidence type="ECO:0000313" key="3">
    <source>
        <dbReference type="Proteomes" id="UP000712600"/>
    </source>
</evidence>
<comment type="caution">
    <text evidence="2">The sequence shown here is derived from an EMBL/GenBank/DDBJ whole genome shotgun (WGS) entry which is preliminary data.</text>
</comment>
<gene>
    <name evidence="2" type="ORF">F2Q69_00020521</name>
</gene>
<organism evidence="2 3">
    <name type="scientific">Brassica cretica</name>
    <name type="common">Mustard</name>
    <dbReference type="NCBI Taxonomy" id="69181"/>
    <lineage>
        <taxon>Eukaryota</taxon>
        <taxon>Viridiplantae</taxon>
        <taxon>Streptophyta</taxon>
        <taxon>Embryophyta</taxon>
        <taxon>Tracheophyta</taxon>
        <taxon>Spermatophyta</taxon>
        <taxon>Magnoliopsida</taxon>
        <taxon>eudicotyledons</taxon>
        <taxon>Gunneridae</taxon>
        <taxon>Pentapetalae</taxon>
        <taxon>rosids</taxon>
        <taxon>malvids</taxon>
        <taxon>Brassicales</taxon>
        <taxon>Brassicaceae</taxon>
        <taxon>Brassiceae</taxon>
        <taxon>Brassica</taxon>
    </lineage>
</organism>
<dbReference type="Proteomes" id="UP000712600">
    <property type="component" value="Unassembled WGS sequence"/>
</dbReference>
<name>A0A8S9Q4Q7_BRACR</name>
<sequence>MMWRTSSKCITTISYRLRRLERPSGITLPSTMSRPWSAQEFSVSLSPCHSLAAYNVLLVVANGQLHVSAPGKRFDRYPELIQEAFGPRLGYWIVLPQQLLVQIASDLVYSVFAMSVFDTIESYITCIGMSSSSLYPLFEGLLGFFGGLIFSSTSYFVCLALYG</sequence>
<feature type="transmembrane region" description="Helical" evidence="1">
    <location>
        <begin position="142"/>
        <end position="162"/>
    </location>
</feature>